<keyword evidence="1" id="KW-0805">Transcription regulation</keyword>
<dbReference type="RefSeq" id="WP_090668952.1">
    <property type="nucleotide sequence ID" value="NZ_FNIT01000001.1"/>
</dbReference>
<keyword evidence="6" id="KW-1185">Reference proteome</keyword>
<reference evidence="5 6" key="1">
    <citation type="submission" date="2016-10" db="EMBL/GenBank/DDBJ databases">
        <authorList>
            <person name="de Groot N.N."/>
        </authorList>
    </citation>
    <scope>NUCLEOTIDE SEQUENCE [LARGE SCALE GENOMIC DNA]</scope>
    <source>
        <strain evidence="6">L7-484,KACC 16230,DSM 25025</strain>
    </source>
</reference>
<dbReference type="InterPro" id="IPR023187">
    <property type="entry name" value="Tscrpt_reg_MarR-type_CS"/>
</dbReference>
<dbReference type="Pfam" id="PF12802">
    <property type="entry name" value="MarR_2"/>
    <property type="match status" value="1"/>
</dbReference>
<evidence type="ECO:0000256" key="2">
    <source>
        <dbReference type="ARBA" id="ARBA00023125"/>
    </source>
</evidence>
<name>A0A1H0DFW5_9HYPH</name>
<dbReference type="PANTHER" id="PTHR33164:SF57">
    <property type="entry name" value="MARR-FAMILY TRANSCRIPTIONAL REGULATOR"/>
    <property type="match status" value="1"/>
</dbReference>
<dbReference type="EMBL" id="FNIT01000001">
    <property type="protein sequence ID" value="SDN68891.1"/>
    <property type="molecule type" value="Genomic_DNA"/>
</dbReference>
<dbReference type="SUPFAM" id="SSF46785">
    <property type="entry name" value="Winged helix' DNA-binding domain"/>
    <property type="match status" value="1"/>
</dbReference>
<evidence type="ECO:0000256" key="3">
    <source>
        <dbReference type="ARBA" id="ARBA00023163"/>
    </source>
</evidence>
<dbReference type="Gene3D" id="1.10.10.10">
    <property type="entry name" value="Winged helix-like DNA-binding domain superfamily/Winged helix DNA-binding domain"/>
    <property type="match status" value="1"/>
</dbReference>
<dbReference type="OrthoDB" id="7875071at2"/>
<keyword evidence="2 5" id="KW-0238">DNA-binding</keyword>
<proteinExistence type="predicted"/>
<gene>
    <name evidence="5" type="ORF">SAMN05192530_101755</name>
</gene>
<dbReference type="Proteomes" id="UP000198793">
    <property type="component" value="Unassembled WGS sequence"/>
</dbReference>
<organism evidence="5 6">
    <name type="scientific">Aureimonas jatrophae</name>
    <dbReference type="NCBI Taxonomy" id="1166073"/>
    <lineage>
        <taxon>Bacteria</taxon>
        <taxon>Pseudomonadati</taxon>
        <taxon>Pseudomonadota</taxon>
        <taxon>Alphaproteobacteria</taxon>
        <taxon>Hyphomicrobiales</taxon>
        <taxon>Aurantimonadaceae</taxon>
        <taxon>Aureimonas</taxon>
    </lineage>
</organism>
<dbReference type="GO" id="GO:0006950">
    <property type="term" value="P:response to stress"/>
    <property type="evidence" value="ECO:0007669"/>
    <property type="project" value="TreeGrafter"/>
</dbReference>
<evidence type="ECO:0000256" key="1">
    <source>
        <dbReference type="ARBA" id="ARBA00023015"/>
    </source>
</evidence>
<evidence type="ECO:0000313" key="5">
    <source>
        <dbReference type="EMBL" id="SDN68891.1"/>
    </source>
</evidence>
<dbReference type="PRINTS" id="PR00598">
    <property type="entry name" value="HTHMARR"/>
</dbReference>
<dbReference type="InterPro" id="IPR036390">
    <property type="entry name" value="WH_DNA-bd_sf"/>
</dbReference>
<dbReference type="PANTHER" id="PTHR33164">
    <property type="entry name" value="TRANSCRIPTIONAL REGULATOR, MARR FAMILY"/>
    <property type="match status" value="1"/>
</dbReference>
<dbReference type="SMART" id="SM00347">
    <property type="entry name" value="HTH_MARR"/>
    <property type="match status" value="1"/>
</dbReference>
<feature type="domain" description="HTH marR-type" evidence="4">
    <location>
        <begin position="1"/>
        <end position="151"/>
    </location>
</feature>
<keyword evidence="3" id="KW-0804">Transcription</keyword>
<accession>A0A1H0DFW5</accession>
<evidence type="ECO:0000313" key="6">
    <source>
        <dbReference type="Proteomes" id="UP000198793"/>
    </source>
</evidence>
<dbReference type="AlphaFoldDB" id="A0A1H0DFW5"/>
<dbReference type="InterPro" id="IPR036388">
    <property type="entry name" value="WH-like_DNA-bd_sf"/>
</dbReference>
<evidence type="ECO:0000259" key="4">
    <source>
        <dbReference type="PROSITE" id="PS50995"/>
    </source>
</evidence>
<dbReference type="InterPro" id="IPR039422">
    <property type="entry name" value="MarR/SlyA-like"/>
</dbReference>
<dbReference type="STRING" id="1166073.SAMN05192530_101755"/>
<dbReference type="InterPro" id="IPR000835">
    <property type="entry name" value="HTH_MarR-typ"/>
</dbReference>
<dbReference type="PROSITE" id="PS01117">
    <property type="entry name" value="HTH_MARR_1"/>
    <property type="match status" value="1"/>
</dbReference>
<sequence>MVDVDFHAPRIYYFAMSNGRTENIVGALALALADTLLAGTAGEAPEPGQAAAAIALLRHEPGLPIERLRHALSLSHPGTVRLVDRLAAAGLIERRPGIQDRRAVALHLTREGERSCTRILAARHDRLAGALAPLSPDERATFVHLAAKLLAGFVETERQADAVCRLCDTAACADCPVETALDGAT</sequence>
<dbReference type="PROSITE" id="PS50995">
    <property type="entry name" value="HTH_MARR_2"/>
    <property type="match status" value="1"/>
</dbReference>
<dbReference type="GO" id="GO:0003700">
    <property type="term" value="F:DNA-binding transcription factor activity"/>
    <property type="evidence" value="ECO:0007669"/>
    <property type="project" value="InterPro"/>
</dbReference>
<dbReference type="GO" id="GO:0003677">
    <property type="term" value="F:DNA binding"/>
    <property type="evidence" value="ECO:0007669"/>
    <property type="project" value="UniProtKB-KW"/>
</dbReference>
<protein>
    <submittedName>
        <fullName evidence="5">DNA-binding transcriptional regulator, MarR family</fullName>
    </submittedName>
</protein>